<name>A0ABV6ZID7_9HYPH</name>
<evidence type="ECO:0000313" key="1">
    <source>
        <dbReference type="EMBL" id="MFC2251951.1"/>
    </source>
</evidence>
<gene>
    <name evidence="1" type="ORF">ACETRX_20115</name>
</gene>
<evidence type="ECO:0000313" key="2">
    <source>
        <dbReference type="Proteomes" id="UP001595190"/>
    </source>
</evidence>
<dbReference type="Proteomes" id="UP001595190">
    <property type="component" value="Unassembled WGS sequence"/>
</dbReference>
<proteinExistence type="predicted"/>
<protein>
    <submittedName>
        <fullName evidence="1">Uncharacterized protein</fullName>
    </submittedName>
</protein>
<organism evidence="1 2">
    <name type="scientific">Labrys neptuniae</name>
    <dbReference type="NCBI Taxonomy" id="376174"/>
    <lineage>
        <taxon>Bacteria</taxon>
        <taxon>Pseudomonadati</taxon>
        <taxon>Pseudomonadota</taxon>
        <taxon>Alphaproteobacteria</taxon>
        <taxon>Hyphomicrobiales</taxon>
        <taxon>Xanthobacteraceae</taxon>
        <taxon>Labrys</taxon>
    </lineage>
</organism>
<dbReference type="EMBL" id="JBHGPK010000008">
    <property type="protein sequence ID" value="MFC2251951.1"/>
    <property type="molecule type" value="Genomic_DNA"/>
</dbReference>
<reference evidence="1 2" key="1">
    <citation type="submission" date="2024-09" db="EMBL/GenBank/DDBJ databases">
        <title>Description of Labrys sedimenti sp. nov., isolated from a diclofenac-degrading enrichment culture, and genome-based reclassification of Labrys portucalensis as a later heterotypic synonym of Labrys neptuniae.</title>
        <authorList>
            <person name="Tancsics A."/>
            <person name="Csepanyi A."/>
        </authorList>
    </citation>
    <scope>NUCLEOTIDE SEQUENCE [LARGE SCALE GENOMIC DNA]</scope>
    <source>
        <strain evidence="1 2">LMG 23412</strain>
    </source>
</reference>
<comment type="caution">
    <text evidence="1">The sequence shown here is derived from an EMBL/GenBank/DDBJ whole genome shotgun (WGS) entry which is preliminary data.</text>
</comment>
<sequence length="155" mass="18205">MAHKFQSTSEAMTEPEDKFCRMFVRFPMTRTENKQDNLHRLEQHLIENFHSLIEKKGYLYTESLEIGVAKNPGYDENGEQNGRFMDFYYMLEVEQKPNAIWKDVFDSVCDLIVHFRKLGGNAIPACDYEEEIYRKIGTDPQIKLYPSATQEQGLH</sequence>
<accession>A0ABV6ZID7</accession>
<dbReference type="RefSeq" id="WP_394312499.1">
    <property type="nucleotide sequence ID" value="NZ_JBHGPK010000008.1"/>
</dbReference>